<gene>
    <name evidence="1" type="ORF">DNJ73_05435</name>
</gene>
<keyword evidence="1" id="KW-0808">Transferase</keyword>
<evidence type="ECO:0000313" key="1">
    <source>
        <dbReference type="EMBL" id="PYE03180.1"/>
    </source>
</evidence>
<name>A0A318R4Y3_PROMR</name>
<evidence type="ECO:0000313" key="2">
    <source>
        <dbReference type="Proteomes" id="UP000247807"/>
    </source>
</evidence>
<dbReference type="InterPro" id="IPR010342">
    <property type="entry name" value="DUF938"/>
</dbReference>
<proteinExistence type="predicted"/>
<dbReference type="AlphaFoldDB" id="A0A318R4Y3"/>
<organism evidence="1 2">
    <name type="scientific">Prochlorococcus marinus XMU1408</name>
    <dbReference type="NCBI Taxonomy" id="2213228"/>
    <lineage>
        <taxon>Bacteria</taxon>
        <taxon>Bacillati</taxon>
        <taxon>Cyanobacteriota</taxon>
        <taxon>Cyanophyceae</taxon>
        <taxon>Synechococcales</taxon>
        <taxon>Prochlorococcaceae</taxon>
        <taxon>Prochlorococcus</taxon>
    </lineage>
</organism>
<accession>A0A318R4Y3</accession>
<dbReference type="InterPro" id="IPR029063">
    <property type="entry name" value="SAM-dependent_MTases_sf"/>
</dbReference>
<dbReference type="PANTHER" id="PTHR20974:SF0">
    <property type="entry name" value="UPF0585 PROTEIN CG18661"/>
    <property type="match status" value="1"/>
</dbReference>
<dbReference type="GO" id="GO:0008168">
    <property type="term" value="F:methyltransferase activity"/>
    <property type="evidence" value="ECO:0007669"/>
    <property type="project" value="UniProtKB-KW"/>
</dbReference>
<protein>
    <submittedName>
        <fullName evidence="1">SAM-dependent methyltransferase</fullName>
    </submittedName>
</protein>
<dbReference type="RefSeq" id="WP_158466671.1">
    <property type="nucleotide sequence ID" value="NZ_QJUE01000002.1"/>
</dbReference>
<keyword evidence="1" id="KW-0489">Methyltransferase</keyword>
<reference evidence="1 2" key="1">
    <citation type="journal article" date="2018" name="Appl. Environ. Microbiol.">
        <title>Genome rearrangement shapes Prochlorococcus ecological adaptation.</title>
        <authorList>
            <person name="Yan W."/>
            <person name="Wei S."/>
            <person name="Wang Q."/>
            <person name="Xiao X."/>
            <person name="Zeng Q."/>
            <person name="Jiao N."/>
            <person name="Zhang R."/>
        </authorList>
    </citation>
    <scope>NUCLEOTIDE SEQUENCE [LARGE SCALE GENOMIC DNA]</scope>
    <source>
        <strain evidence="1 2">XMU1408</strain>
    </source>
</reference>
<dbReference type="Proteomes" id="UP000247807">
    <property type="component" value="Unassembled WGS sequence"/>
</dbReference>
<dbReference type="OrthoDB" id="450870at2"/>
<comment type="caution">
    <text evidence="1">The sequence shown here is derived from an EMBL/GenBank/DDBJ whole genome shotgun (WGS) entry which is preliminary data.</text>
</comment>
<dbReference type="Pfam" id="PF06080">
    <property type="entry name" value="DUF938"/>
    <property type="match status" value="1"/>
</dbReference>
<dbReference type="PANTHER" id="PTHR20974">
    <property type="entry name" value="UPF0585 PROTEIN CG18661"/>
    <property type="match status" value="1"/>
</dbReference>
<dbReference type="SUPFAM" id="SSF53335">
    <property type="entry name" value="S-adenosyl-L-methionine-dependent methyltransferases"/>
    <property type="match status" value="1"/>
</dbReference>
<dbReference type="GO" id="GO:0032259">
    <property type="term" value="P:methylation"/>
    <property type="evidence" value="ECO:0007669"/>
    <property type="project" value="UniProtKB-KW"/>
</dbReference>
<dbReference type="EMBL" id="QJUE01000002">
    <property type="protein sequence ID" value="PYE03180.1"/>
    <property type="molecule type" value="Genomic_DNA"/>
</dbReference>
<sequence>MKPVSFDDRLNFPATLRNREYILSVLSNYIPDNGLILEIASGSGEHGVFFQKSFPSIIWQTSDPELIHRKSIVSWIDHYGLSLKMPKPLDIDVEKRPWPITNKLRDLIKGIVCINMIHISPWSCTKALFEESKNYMQKNNFLILYGPFFIKGIKTSLSNLNFDQSLKMQNPLWGIRPLSRVNNIASENGFELDKIIEMPANNVSVIFRLK</sequence>